<organism evidence="1 2">
    <name type="scientific">Mucuna pruriens</name>
    <name type="common">Velvet bean</name>
    <name type="synonym">Dolichos pruriens</name>
    <dbReference type="NCBI Taxonomy" id="157652"/>
    <lineage>
        <taxon>Eukaryota</taxon>
        <taxon>Viridiplantae</taxon>
        <taxon>Streptophyta</taxon>
        <taxon>Embryophyta</taxon>
        <taxon>Tracheophyta</taxon>
        <taxon>Spermatophyta</taxon>
        <taxon>Magnoliopsida</taxon>
        <taxon>eudicotyledons</taxon>
        <taxon>Gunneridae</taxon>
        <taxon>Pentapetalae</taxon>
        <taxon>rosids</taxon>
        <taxon>fabids</taxon>
        <taxon>Fabales</taxon>
        <taxon>Fabaceae</taxon>
        <taxon>Papilionoideae</taxon>
        <taxon>50 kb inversion clade</taxon>
        <taxon>NPAAA clade</taxon>
        <taxon>indigoferoid/millettioid clade</taxon>
        <taxon>Phaseoleae</taxon>
        <taxon>Mucuna</taxon>
    </lineage>
</organism>
<accession>A0A371FWL6</accession>
<keyword evidence="2" id="KW-1185">Reference proteome</keyword>
<evidence type="ECO:0000313" key="2">
    <source>
        <dbReference type="Proteomes" id="UP000257109"/>
    </source>
</evidence>
<dbReference type="Proteomes" id="UP000257109">
    <property type="component" value="Unassembled WGS sequence"/>
</dbReference>
<proteinExistence type="predicted"/>
<name>A0A371FWL6_MUCPR</name>
<protein>
    <submittedName>
        <fullName evidence="1">Uncharacterized protein</fullName>
    </submittedName>
</protein>
<comment type="caution">
    <text evidence="1">The sequence shown here is derived from an EMBL/GenBank/DDBJ whole genome shotgun (WGS) entry which is preliminary data.</text>
</comment>
<feature type="non-terminal residue" evidence="1">
    <location>
        <position position="1"/>
    </location>
</feature>
<evidence type="ECO:0000313" key="1">
    <source>
        <dbReference type="EMBL" id="RDX82682.1"/>
    </source>
</evidence>
<sequence length="213" mass="23891">MSKGGTSWKLKSTYPAKREMVTILLKQANNIGFAKKPNQDKKKGEANVVLLESVLPYGRGKPPPPYPTQIHCFPPYQLQYQPMIDNRVVASSNSMRPAQQNFRRSILRMLALIPMSYTELLPLILQNNLIATIPRDPSNPHIPKAMVPTPNAIFMVGLLDTLQKNVQDLIDVGWFDFQERGPNVNNNPLPAHGGTSINAIGHECWEEKPEEAQ</sequence>
<reference evidence="1" key="1">
    <citation type="submission" date="2018-05" db="EMBL/GenBank/DDBJ databases">
        <title>Draft genome of Mucuna pruriens seed.</title>
        <authorList>
            <person name="Nnadi N.E."/>
            <person name="Vos R."/>
            <person name="Hasami M.H."/>
            <person name="Devisetty U.K."/>
            <person name="Aguiy J.C."/>
        </authorList>
    </citation>
    <scope>NUCLEOTIDE SEQUENCE [LARGE SCALE GENOMIC DNA]</scope>
    <source>
        <strain evidence="1">JCA_2017</strain>
    </source>
</reference>
<dbReference type="AlphaFoldDB" id="A0A371FWL6"/>
<gene>
    <name evidence="1" type="ORF">CR513_36492</name>
</gene>
<dbReference type="EMBL" id="QJKJ01007577">
    <property type="protein sequence ID" value="RDX82682.1"/>
    <property type="molecule type" value="Genomic_DNA"/>
</dbReference>